<feature type="compositionally biased region" description="Polar residues" evidence="2">
    <location>
        <begin position="20"/>
        <end position="31"/>
    </location>
</feature>
<protein>
    <recommendedName>
        <fullName evidence="3">Flagellar hook-length control protein-like C-terminal domain-containing protein</fullName>
    </recommendedName>
</protein>
<dbReference type="Proteomes" id="UP000568664">
    <property type="component" value="Unassembled WGS sequence"/>
</dbReference>
<dbReference type="InterPro" id="IPR052563">
    <property type="entry name" value="FliK"/>
</dbReference>
<dbReference type="Gene3D" id="3.30.750.140">
    <property type="match status" value="1"/>
</dbReference>
<dbReference type="AlphaFoldDB" id="A0A7Y0Q871"/>
<keyword evidence="5" id="KW-1185">Reference proteome</keyword>
<accession>A0A7Y0Q871</accession>
<feature type="compositionally biased region" description="Basic and acidic residues" evidence="2">
    <location>
        <begin position="401"/>
        <end position="419"/>
    </location>
</feature>
<dbReference type="CDD" id="cd17470">
    <property type="entry name" value="T3SS_Flik_C"/>
    <property type="match status" value="1"/>
</dbReference>
<feature type="compositionally biased region" description="Basic and acidic residues" evidence="2">
    <location>
        <begin position="59"/>
        <end position="84"/>
    </location>
</feature>
<evidence type="ECO:0000313" key="5">
    <source>
        <dbReference type="Proteomes" id="UP000568664"/>
    </source>
</evidence>
<evidence type="ECO:0000313" key="4">
    <source>
        <dbReference type="EMBL" id="NMP32916.1"/>
    </source>
</evidence>
<sequence length="632" mass="68890">MSQVKMLSIDLMQAADASGEPSNGEASSTGNEFAKHFDSKMNHNEAAGAKNKVSSDAQKQSDDAKQIKGDVEQSSNEPKERDAEAIAQSNEKLKEAKADDRNTENEELVDSSQQPAKQSEEQQQDNSKQLIELLAKSDKLLNSSEQQPAKSEASAQALKSTETQNFAKSPLSEIITKSMSKSTKEHVESEALTDDIHLSKTNSTKQSHNVLQSAQQVISKAGLNEELTIEENDVDALTDAEMLIAKLSEKLKQKEDLKQVGVKQQTQQSIEKVSGQNAIDEISSLEESDIALDGELVDTNLQKALQNQDKPDVKSATNKLVESQLSNKESKLASASNAINPNINSMGELDAQSEVIKSAEASGVLQTLNVNQSKLQASTVKQEASRINIATQEAVNASDHQMNEQHSDAEQDGNKKSDDNNASQFTQMVNNGNPVKANKNADSVAQTIAAMSNNKTENDTTSIDQKAMQQQLDAISSRVIESNQEFKKVQQVQQETINIYRKDFANAVKDKVMVMVSQKLQQVEIQLDPPELGNVHVRLNLQGEQAAVSFTVQNQQAKEALEQQMGKLRDMLQESGVDVGDANVAQQQQSNDDKASGNLGNQQMADADDTMLVEESLAHLVNHSATGVDFYA</sequence>
<evidence type="ECO:0000256" key="1">
    <source>
        <dbReference type="SAM" id="Coils"/>
    </source>
</evidence>
<reference evidence="4 5" key="1">
    <citation type="submission" date="2020-04" db="EMBL/GenBank/DDBJ databases">
        <title>Thalassotalea sp. M1531, isolated from the surface of marine red alga.</title>
        <authorList>
            <person name="Pang L."/>
            <person name="Lu D.-C."/>
        </authorList>
    </citation>
    <scope>NUCLEOTIDE SEQUENCE [LARGE SCALE GENOMIC DNA]</scope>
    <source>
        <strain evidence="4 5">M1531</strain>
    </source>
</reference>
<proteinExistence type="predicted"/>
<feature type="compositionally biased region" description="Polar residues" evidence="2">
    <location>
        <begin position="140"/>
        <end position="167"/>
    </location>
</feature>
<feature type="region of interest" description="Disordered" evidence="2">
    <location>
        <begin position="1"/>
        <end position="172"/>
    </location>
</feature>
<feature type="region of interest" description="Disordered" evidence="2">
    <location>
        <begin position="395"/>
        <end position="438"/>
    </location>
</feature>
<comment type="caution">
    <text evidence="4">The sequence shown here is derived from an EMBL/GenBank/DDBJ whole genome shotgun (WGS) entry which is preliminary data.</text>
</comment>
<name>A0A7Y0Q871_9GAMM</name>
<dbReference type="RefSeq" id="WP_169076237.1">
    <property type="nucleotide sequence ID" value="NZ_JABBXH010000005.1"/>
</dbReference>
<dbReference type="InterPro" id="IPR021136">
    <property type="entry name" value="Flagellar_hook_control-like_C"/>
</dbReference>
<dbReference type="PANTHER" id="PTHR37533:SF2">
    <property type="entry name" value="FLAGELLAR HOOK-LENGTH CONTROL PROTEIN"/>
    <property type="match status" value="1"/>
</dbReference>
<dbReference type="EMBL" id="JABBXH010000005">
    <property type="protein sequence ID" value="NMP32916.1"/>
    <property type="molecule type" value="Genomic_DNA"/>
</dbReference>
<evidence type="ECO:0000259" key="3">
    <source>
        <dbReference type="Pfam" id="PF02120"/>
    </source>
</evidence>
<dbReference type="PANTHER" id="PTHR37533">
    <property type="entry name" value="FLAGELLAR HOOK-LENGTH CONTROL PROTEIN"/>
    <property type="match status" value="1"/>
</dbReference>
<evidence type="ECO:0000256" key="2">
    <source>
        <dbReference type="SAM" id="MobiDB-lite"/>
    </source>
</evidence>
<feature type="compositionally biased region" description="Basic and acidic residues" evidence="2">
    <location>
        <begin position="91"/>
        <end position="104"/>
    </location>
</feature>
<keyword evidence="1" id="KW-0175">Coiled coil</keyword>
<feature type="compositionally biased region" description="Basic and acidic residues" evidence="2">
    <location>
        <begin position="33"/>
        <end position="43"/>
    </location>
</feature>
<dbReference type="InterPro" id="IPR038610">
    <property type="entry name" value="FliK-like_C_sf"/>
</dbReference>
<feature type="coiled-coil region" evidence="1">
    <location>
        <begin position="220"/>
        <end position="260"/>
    </location>
</feature>
<feature type="compositionally biased region" description="Polar residues" evidence="2">
    <location>
        <begin position="420"/>
        <end position="433"/>
    </location>
</feature>
<gene>
    <name evidence="4" type="ORF">HII17_15265</name>
</gene>
<dbReference type="Pfam" id="PF02120">
    <property type="entry name" value="Flg_hook"/>
    <property type="match status" value="1"/>
</dbReference>
<organism evidence="4 5">
    <name type="scientific">Thalassotalea algicola</name>
    <dbReference type="NCBI Taxonomy" id="2716224"/>
    <lineage>
        <taxon>Bacteria</taxon>
        <taxon>Pseudomonadati</taxon>
        <taxon>Pseudomonadota</taxon>
        <taxon>Gammaproteobacteria</taxon>
        <taxon>Alteromonadales</taxon>
        <taxon>Colwelliaceae</taxon>
        <taxon>Thalassotalea</taxon>
    </lineage>
</organism>
<feature type="domain" description="Flagellar hook-length control protein-like C-terminal" evidence="3">
    <location>
        <begin position="510"/>
        <end position="592"/>
    </location>
</feature>